<feature type="transmembrane region" description="Helical" evidence="6">
    <location>
        <begin position="715"/>
        <end position="739"/>
    </location>
</feature>
<feature type="domain" description="ABC3 transporter permease C-terminal" evidence="7">
    <location>
        <begin position="291"/>
        <end position="404"/>
    </location>
</feature>
<keyword evidence="5 6" id="KW-0472">Membrane</keyword>
<dbReference type="Pfam" id="PF12704">
    <property type="entry name" value="MacB_PCD"/>
    <property type="match status" value="1"/>
</dbReference>
<feature type="domain" description="MacB-like periplasmic core" evidence="8">
    <location>
        <begin position="20"/>
        <end position="245"/>
    </location>
</feature>
<comment type="subcellular location">
    <subcellularLocation>
        <location evidence="1">Cell membrane</location>
        <topology evidence="1">Multi-pass membrane protein</topology>
    </subcellularLocation>
</comment>
<feature type="transmembrane region" description="Helical" evidence="6">
    <location>
        <begin position="427"/>
        <end position="447"/>
    </location>
</feature>
<dbReference type="Proteomes" id="UP001304671">
    <property type="component" value="Unassembled WGS sequence"/>
</dbReference>
<dbReference type="PANTHER" id="PTHR30572:SF18">
    <property type="entry name" value="ABC-TYPE MACROLIDE FAMILY EXPORT SYSTEM PERMEASE COMPONENT 2"/>
    <property type="match status" value="1"/>
</dbReference>
<evidence type="ECO:0000313" key="9">
    <source>
        <dbReference type="EMBL" id="MEA5256971.1"/>
    </source>
</evidence>
<protein>
    <submittedName>
        <fullName evidence="9">FtsX-like permease family protein</fullName>
    </submittedName>
</protein>
<feature type="transmembrane region" description="Helical" evidence="6">
    <location>
        <begin position="21"/>
        <end position="41"/>
    </location>
</feature>
<name>A0ABU5QKJ0_9BACT</name>
<evidence type="ECO:0000256" key="3">
    <source>
        <dbReference type="ARBA" id="ARBA00022692"/>
    </source>
</evidence>
<sequence>MLKNHLKIAIRTLLRHKNYTLINVVGLSLGLTGGLLIFVFVKFNLSVDGYHKNFDNIYRVVSDLQFSKDHLEHDNGSPYPMVKAIQNDIPEVQKASYIAKNMSYTVGIPKSTTNVDRYLEKTGIAYTDKNWFDIFDYQWIAGNPTVMNEPNTVVLTKKLAKKYFGNENPMGKTVQVNNKFILKVAGVLNDYPENTDNKMDMFISMESFKTIEPKQHIEDWGWIDSNKEVFVLLKDNVASADFDRKMIAFSKKYHGADANVFKHHLQHLSDIHFNPLYRGIIRIETIWVLVIIGVFLVITACINFVNLATAQALKRNKEVGIRKLLGSKRSHLFWLFIAEVTLIVGSSLVLALALTQQFLPVLSDWTHTNLTLIIDYQLVSFLVILFALVILLSGFYPAFVLSGFNVTKALKGNNTNQQIAGFPIRRSLVVVQFTLSQLLIIGTFVVFQQMDFFKNADLGFNKEALLIIPVFGERHNQTDVLLNKLRQDPDVKNVSFCFRPPADNSGYGGSIRYAGRDWEGFPARSKLADTNFLETFGIKLIAGRNIVTSDSIREFLINEELVARLGIKDVNEVIGKEIEVGEFGIKAPIVGVVRSFHQRSFHEKIEPLVIGMQKNSFQFAGIKLSGQVTSDKIDKIKAIWQSVYPENVFEFSFLDERIAKFYEQETMISKLLNVFALLVIFIGCLGLYGLVAFMAETKTKEIGIRKVLGASVPQILWLFGKEFAKLVIIAFLIASPVAWLSANQWLQNFAYRININLDIFVVSFFVTLLFATITVSYQATKSALMNPVKSLRTE</sequence>
<evidence type="ECO:0000256" key="2">
    <source>
        <dbReference type="ARBA" id="ARBA00022475"/>
    </source>
</evidence>
<evidence type="ECO:0000259" key="7">
    <source>
        <dbReference type="Pfam" id="PF02687"/>
    </source>
</evidence>
<comment type="caution">
    <text evidence="9">The sequence shown here is derived from an EMBL/GenBank/DDBJ whole genome shotgun (WGS) entry which is preliminary data.</text>
</comment>
<reference evidence="9 10" key="1">
    <citation type="submission" date="2023-12" db="EMBL/GenBank/DDBJ databases">
        <title>Novel species of the genus Arcicella isolated from rivers.</title>
        <authorList>
            <person name="Lu H."/>
        </authorList>
    </citation>
    <scope>NUCLEOTIDE SEQUENCE [LARGE SCALE GENOMIC DNA]</scope>
    <source>
        <strain evidence="9 10">LMG 21963</strain>
    </source>
</reference>
<feature type="transmembrane region" description="Helical" evidence="6">
    <location>
        <begin position="286"/>
        <end position="310"/>
    </location>
</feature>
<evidence type="ECO:0000256" key="5">
    <source>
        <dbReference type="ARBA" id="ARBA00023136"/>
    </source>
</evidence>
<proteinExistence type="predicted"/>
<feature type="transmembrane region" description="Helical" evidence="6">
    <location>
        <begin position="759"/>
        <end position="779"/>
    </location>
</feature>
<dbReference type="EMBL" id="JAYFUL010000005">
    <property type="protein sequence ID" value="MEA5256971.1"/>
    <property type="molecule type" value="Genomic_DNA"/>
</dbReference>
<keyword evidence="10" id="KW-1185">Reference proteome</keyword>
<dbReference type="InterPro" id="IPR003838">
    <property type="entry name" value="ABC3_permease_C"/>
</dbReference>
<evidence type="ECO:0000259" key="8">
    <source>
        <dbReference type="Pfam" id="PF12704"/>
    </source>
</evidence>
<evidence type="ECO:0000313" key="10">
    <source>
        <dbReference type="Proteomes" id="UP001304671"/>
    </source>
</evidence>
<evidence type="ECO:0000256" key="6">
    <source>
        <dbReference type="SAM" id="Phobius"/>
    </source>
</evidence>
<feature type="domain" description="ABC3 transporter permease C-terminal" evidence="7">
    <location>
        <begin position="673"/>
        <end position="774"/>
    </location>
</feature>
<dbReference type="InterPro" id="IPR050250">
    <property type="entry name" value="Macrolide_Exporter_MacB"/>
</dbReference>
<feature type="transmembrane region" description="Helical" evidence="6">
    <location>
        <begin position="379"/>
        <end position="406"/>
    </location>
</feature>
<feature type="transmembrane region" description="Helical" evidence="6">
    <location>
        <begin position="331"/>
        <end position="359"/>
    </location>
</feature>
<keyword evidence="2" id="KW-1003">Cell membrane</keyword>
<dbReference type="PANTHER" id="PTHR30572">
    <property type="entry name" value="MEMBRANE COMPONENT OF TRANSPORTER-RELATED"/>
    <property type="match status" value="1"/>
</dbReference>
<feature type="transmembrane region" description="Helical" evidence="6">
    <location>
        <begin position="671"/>
        <end position="694"/>
    </location>
</feature>
<dbReference type="Pfam" id="PF02687">
    <property type="entry name" value="FtsX"/>
    <property type="match status" value="2"/>
</dbReference>
<gene>
    <name evidence="9" type="ORF">VB264_04185</name>
</gene>
<evidence type="ECO:0000256" key="1">
    <source>
        <dbReference type="ARBA" id="ARBA00004651"/>
    </source>
</evidence>
<keyword evidence="4 6" id="KW-1133">Transmembrane helix</keyword>
<evidence type="ECO:0000256" key="4">
    <source>
        <dbReference type="ARBA" id="ARBA00022989"/>
    </source>
</evidence>
<keyword evidence="3 6" id="KW-0812">Transmembrane</keyword>
<accession>A0ABU5QKJ0</accession>
<organism evidence="9 10">
    <name type="scientific">Arcicella aquatica</name>
    <dbReference type="NCBI Taxonomy" id="217141"/>
    <lineage>
        <taxon>Bacteria</taxon>
        <taxon>Pseudomonadati</taxon>
        <taxon>Bacteroidota</taxon>
        <taxon>Cytophagia</taxon>
        <taxon>Cytophagales</taxon>
        <taxon>Flectobacillaceae</taxon>
        <taxon>Arcicella</taxon>
    </lineage>
</organism>
<dbReference type="RefSeq" id="WP_323247044.1">
    <property type="nucleotide sequence ID" value="NZ_JAYFUL010000005.1"/>
</dbReference>
<dbReference type="InterPro" id="IPR025857">
    <property type="entry name" value="MacB_PCD"/>
</dbReference>